<dbReference type="EMBL" id="CACSII010000016">
    <property type="protein sequence ID" value="CAA0111743.1"/>
    <property type="molecule type" value="Genomic_DNA"/>
</dbReference>
<dbReference type="Proteomes" id="UP000434580">
    <property type="component" value="Unassembled WGS sequence"/>
</dbReference>
<protein>
    <submittedName>
        <fullName evidence="1">Uncharacterized protein</fullName>
    </submittedName>
</protein>
<dbReference type="InterPro" id="IPR014972">
    <property type="entry name" value="Phage_Mu_Gp37"/>
</dbReference>
<proteinExistence type="predicted"/>
<name>A0A5S9Q2F6_9GAMM</name>
<dbReference type="Pfam" id="PF08873">
    <property type="entry name" value="Phage_Mu_Gp37"/>
    <property type="match status" value="1"/>
</dbReference>
<dbReference type="AlphaFoldDB" id="A0A5S9Q2F6"/>
<sequence>MQFNDLLNAICEAIKTRLPELKVCEIHGGRFTLDELKKISTRAPAVYVALLGTDAAAAAATGQPEVPLKLAVFIVAKDEVGLSRTAGALNLVEVLLQMVKNDTWQQPGVLEARSITTKNFYNGDLHKSKIALWGVSWVQPILLGDAPWLDGNPVNVTIYASRESKQVTS</sequence>
<organism evidence="1 2">
    <name type="scientific">BD1-7 clade bacterium</name>
    <dbReference type="NCBI Taxonomy" id="2029982"/>
    <lineage>
        <taxon>Bacteria</taxon>
        <taxon>Pseudomonadati</taxon>
        <taxon>Pseudomonadota</taxon>
        <taxon>Gammaproteobacteria</taxon>
        <taxon>Cellvibrionales</taxon>
        <taxon>Spongiibacteraceae</taxon>
        <taxon>BD1-7 clade</taxon>
    </lineage>
</organism>
<accession>A0A5S9Q2F6</accession>
<dbReference type="OrthoDB" id="6262411at2"/>
<evidence type="ECO:0000313" key="1">
    <source>
        <dbReference type="EMBL" id="CAA0111743.1"/>
    </source>
</evidence>
<reference evidence="1 2" key="1">
    <citation type="submission" date="2019-11" db="EMBL/GenBank/DDBJ databases">
        <authorList>
            <person name="Holert J."/>
        </authorList>
    </citation>
    <scope>NUCLEOTIDE SEQUENCE [LARGE SCALE GENOMIC DNA]</scope>
    <source>
        <strain evidence="1">BC5_2</strain>
    </source>
</reference>
<evidence type="ECO:0000313" key="2">
    <source>
        <dbReference type="Proteomes" id="UP000434580"/>
    </source>
</evidence>
<gene>
    <name evidence="1" type="ORF">DPBNPPHM_01519</name>
</gene>